<evidence type="ECO:0000313" key="3">
    <source>
        <dbReference type="Proteomes" id="UP000501648"/>
    </source>
</evidence>
<evidence type="ECO:0000256" key="1">
    <source>
        <dbReference type="SAM" id="MobiDB-lite"/>
    </source>
</evidence>
<dbReference type="RefSeq" id="WP_017453152.1">
    <property type="nucleotide sequence ID" value="NZ_CP008956.1"/>
</dbReference>
<gene>
    <name evidence="2" type="ORF">C798_06375</name>
</gene>
<dbReference type="CDD" id="cd14740">
    <property type="entry name" value="PAAR_4"/>
    <property type="match status" value="1"/>
</dbReference>
<organism evidence="2 3">
    <name type="scientific">Herbaspirillum rubrisubalbicans Os34</name>
    <dbReference type="NCBI Taxonomy" id="1235827"/>
    <lineage>
        <taxon>Bacteria</taxon>
        <taxon>Pseudomonadati</taxon>
        <taxon>Pseudomonadota</taxon>
        <taxon>Betaproteobacteria</taxon>
        <taxon>Burkholderiales</taxon>
        <taxon>Oxalobacteraceae</taxon>
        <taxon>Herbaspirillum</taxon>
    </lineage>
</organism>
<reference evidence="2 3" key="1">
    <citation type="journal article" date="2012" name="J. Bacteriol.">
        <title>Genome sequence of the pathogenic Herbaspirillum seropedicae strain Os34, isolated from rice roots.</title>
        <authorList>
            <person name="Ye W."/>
            <person name="Ye S."/>
            <person name="Liu J."/>
            <person name="Chang S."/>
            <person name="Chen M."/>
            <person name="Zhu B."/>
            <person name="Guo L."/>
            <person name="An Q."/>
        </authorList>
    </citation>
    <scope>NUCLEOTIDE SEQUENCE [LARGE SCALE GENOMIC DNA]</scope>
    <source>
        <strain evidence="2 3">Os34</strain>
    </source>
</reference>
<feature type="region of interest" description="Disordered" evidence="1">
    <location>
        <begin position="136"/>
        <end position="160"/>
    </location>
</feature>
<name>A0A6M3ZMW4_9BURK</name>
<dbReference type="EMBL" id="CP008956">
    <property type="protein sequence ID" value="QJP99865.1"/>
    <property type="molecule type" value="Genomic_DNA"/>
</dbReference>
<sequence length="493" mass="51516">MGNPIGARKSDSFKAVSTAPSFNKTPVGSSTPALPYPTVADLSNSVDVVSSVRFNGDPAYVLDQTTQPTCKGDEAGSLKGVRSGTVNGEVKPVKGSSTVRAGGKPVVRQGDLCTMNGGNNPGIYTTAQVPNGGIANGAPTKNTDPPIKAETPQEKSWWDRTKDEVSEAVQHPWEATKGAVKGILNIPSDIGEMLMKGATLQSAGEMEQAAAMQSLFGQTKSAQELMQTAQEVRSSANAVEVPRFQMSNPAQAGGDKIVTAASLLAGGAGIVRSGVRGVSALGKTAAAASEGAGAAKEASAAAKALGSEKALADEAAKATGTTAEAGKTGAALKEEAAVAQPAGDGIKIVKRERLKPGTPEHKADRWKKYQERGGKKDYEQWSKQYDTNMRNYEFGAAREADYRSAMGASEGTLKTPLTNRQIDILKADEMYAGQLKTGPVSLTKENVIAIQKDAELVKQGWQVEHILEKGASKPYLDALEKAGIDVHIGPKIP</sequence>
<evidence type="ECO:0000313" key="2">
    <source>
        <dbReference type="EMBL" id="QJP99865.1"/>
    </source>
</evidence>
<dbReference type="Proteomes" id="UP000501648">
    <property type="component" value="Chromosome"/>
</dbReference>
<feature type="compositionally biased region" description="Basic and acidic residues" evidence="1">
    <location>
        <begin position="151"/>
        <end position="160"/>
    </location>
</feature>
<dbReference type="AlphaFoldDB" id="A0A6M3ZMW4"/>
<accession>A0A6M3ZMW4</accession>
<protein>
    <submittedName>
        <fullName evidence="2">DUF4150 domain-containing protein</fullName>
    </submittedName>
</protein>
<feature type="region of interest" description="Disordered" evidence="1">
    <location>
        <begin position="65"/>
        <end position="104"/>
    </location>
</feature>
<proteinExistence type="predicted"/>
<feature type="compositionally biased region" description="Polar residues" evidence="1">
    <location>
        <begin position="18"/>
        <end position="32"/>
    </location>
</feature>
<dbReference type="Gene3D" id="2.60.200.60">
    <property type="match status" value="1"/>
</dbReference>
<dbReference type="Pfam" id="PF13665">
    <property type="entry name" value="Tox-PAAR-like"/>
    <property type="match status" value="1"/>
</dbReference>
<feature type="region of interest" description="Disordered" evidence="1">
    <location>
        <begin position="1"/>
        <end position="34"/>
    </location>
</feature>